<accession>A0ABU0I2J3</accession>
<proteinExistence type="predicted"/>
<evidence type="ECO:0000313" key="2">
    <source>
        <dbReference type="Proteomes" id="UP001231124"/>
    </source>
</evidence>
<dbReference type="EMBL" id="JAUSVP010000010">
    <property type="protein sequence ID" value="MDQ0448820.1"/>
    <property type="molecule type" value="Genomic_DNA"/>
</dbReference>
<keyword evidence="2" id="KW-1185">Reference proteome</keyword>
<dbReference type="Gene3D" id="1.10.3680.10">
    <property type="entry name" value="TerB-like"/>
    <property type="match status" value="1"/>
</dbReference>
<dbReference type="CDD" id="cd07176">
    <property type="entry name" value="terB"/>
    <property type="match status" value="1"/>
</dbReference>
<dbReference type="SUPFAM" id="SSF158682">
    <property type="entry name" value="TerB-like"/>
    <property type="match status" value="1"/>
</dbReference>
<protein>
    <submittedName>
        <fullName evidence="1">Tellurite resistance protein</fullName>
    </submittedName>
</protein>
<comment type="caution">
    <text evidence="1">The sequence shown here is derived from an EMBL/GenBank/DDBJ whole genome shotgun (WGS) entry which is preliminary data.</text>
</comment>
<gene>
    <name evidence="1" type="ORF">QO012_003332</name>
</gene>
<dbReference type="Proteomes" id="UP001231124">
    <property type="component" value="Unassembled WGS sequence"/>
</dbReference>
<sequence length="154" mass="16536">MSLISDFLDRIAKTATGHAGDEALMQAAVSAAANVIVADGQVENEELSTALTGALTSSIVERDYDLQMLQEALSEAISRARSGFGRADNLRRVEAILDRPLEQREYVFQVAAEVADHDDITEIEHVALSEIATALSLDKARLLTLAPVSKDGVD</sequence>
<dbReference type="RefSeq" id="WP_238201899.1">
    <property type="nucleotide sequence ID" value="NZ_BPQE01000006.1"/>
</dbReference>
<dbReference type="InterPro" id="IPR029024">
    <property type="entry name" value="TerB-like"/>
</dbReference>
<organism evidence="1 2">
    <name type="scientific">Methylobacterium aerolatum</name>
    <dbReference type="NCBI Taxonomy" id="418708"/>
    <lineage>
        <taxon>Bacteria</taxon>
        <taxon>Pseudomonadati</taxon>
        <taxon>Pseudomonadota</taxon>
        <taxon>Alphaproteobacteria</taxon>
        <taxon>Hyphomicrobiales</taxon>
        <taxon>Methylobacteriaceae</taxon>
        <taxon>Methylobacterium</taxon>
    </lineage>
</organism>
<name>A0ABU0I2J3_9HYPH</name>
<evidence type="ECO:0000313" key="1">
    <source>
        <dbReference type="EMBL" id="MDQ0448820.1"/>
    </source>
</evidence>
<reference evidence="1 2" key="1">
    <citation type="submission" date="2023-07" db="EMBL/GenBank/DDBJ databases">
        <title>Genomic Encyclopedia of Type Strains, Phase IV (KMG-IV): sequencing the most valuable type-strain genomes for metagenomic binning, comparative biology and taxonomic classification.</title>
        <authorList>
            <person name="Goeker M."/>
        </authorList>
    </citation>
    <scope>NUCLEOTIDE SEQUENCE [LARGE SCALE GENOMIC DNA]</scope>
    <source>
        <strain evidence="1 2">DSM 19013</strain>
    </source>
</reference>